<proteinExistence type="predicted"/>
<dbReference type="EMBL" id="CAEZSH010000144">
    <property type="protein sequence ID" value="CAB4545771.1"/>
    <property type="molecule type" value="Genomic_DNA"/>
</dbReference>
<dbReference type="InterPro" id="IPR013830">
    <property type="entry name" value="SGNH_hydro"/>
</dbReference>
<protein>
    <submittedName>
        <fullName evidence="2">Unannotated protein</fullName>
    </submittedName>
</protein>
<dbReference type="Pfam" id="PF14606">
    <property type="entry name" value="Lipase_GDSL_3"/>
    <property type="match status" value="1"/>
</dbReference>
<name>A0A6J6C321_9ZZZZ</name>
<reference evidence="2" key="1">
    <citation type="submission" date="2020-05" db="EMBL/GenBank/DDBJ databases">
        <authorList>
            <person name="Chiriac C."/>
            <person name="Salcher M."/>
            <person name="Ghai R."/>
            <person name="Kavagutti S V."/>
        </authorList>
    </citation>
    <scope>NUCLEOTIDE SEQUENCE</scope>
</reference>
<sequence>MAGASTISVTADGFEASVAHDNGDLQVWNGDVVQETKLGEDSVASFDLPETDQARRVQVWLPHNCSIELLDVSANAPLEPDLTEPLPRWVHYGSSISHCEDADTPLGVWPVAAARELGLEIYNLGMGGCANLEQFSARTIRDLPAELISLKLGINVVNGANLTSRTFGPAAHGFIDTIRDRHATTPILVMSPVCCPAHENNPGPSELGADGKVGGQEFSRHTWIGELTLCSIRDILAELVEVRAKTDPNIYYLDGLQLFSEVDAPTMPDGIHPDAGGYRVIAQNFVAKHPREWAAKARG</sequence>
<dbReference type="InterPro" id="IPR036514">
    <property type="entry name" value="SGNH_hydro_sf"/>
</dbReference>
<feature type="domain" description="SGNH hydrolase-type esterase" evidence="1">
    <location>
        <begin position="90"/>
        <end position="190"/>
    </location>
</feature>
<gene>
    <name evidence="2" type="ORF">UFOPK1410_00955</name>
</gene>
<evidence type="ECO:0000259" key="1">
    <source>
        <dbReference type="Pfam" id="PF14606"/>
    </source>
</evidence>
<dbReference type="Gene3D" id="3.40.50.1110">
    <property type="entry name" value="SGNH hydrolase"/>
    <property type="match status" value="1"/>
</dbReference>
<evidence type="ECO:0000313" key="2">
    <source>
        <dbReference type="EMBL" id="CAB4545771.1"/>
    </source>
</evidence>
<accession>A0A6J6C321</accession>
<organism evidence="2">
    <name type="scientific">freshwater metagenome</name>
    <dbReference type="NCBI Taxonomy" id="449393"/>
    <lineage>
        <taxon>unclassified sequences</taxon>
        <taxon>metagenomes</taxon>
        <taxon>ecological metagenomes</taxon>
    </lineage>
</organism>
<dbReference type="SUPFAM" id="SSF52266">
    <property type="entry name" value="SGNH hydrolase"/>
    <property type="match status" value="1"/>
</dbReference>
<dbReference type="AlphaFoldDB" id="A0A6J6C321"/>